<evidence type="ECO:0000259" key="1">
    <source>
        <dbReference type="Pfam" id="PF07589"/>
    </source>
</evidence>
<proteinExistence type="predicted"/>
<evidence type="ECO:0000313" key="2">
    <source>
        <dbReference type="EMBL" id="SHH48506.1"/>
    </source>
</evidence>
<dbReference type="NCBIfam" id="NF035944">
    <property type="entry name" value="PEPxxWA-CTERM"/>
    <property type="match status" value="1"/>
</dbReference>
<feature type="domain" description="Ice-binding protein C-terminal" evidence="1">
    <location>
        <begin position="138"/>
        <end position="162"/>
    </location>
</feature>
<dbReference type="OrthoDB" id="8229827at2"/>
<accession>A0A1M5TCU0</accession>
<dbReference type="Pfam" id="PF07589">
    <property type="entry name" value="PEP-CTERM"/>
    <property type="match status" value="1"/>
</dbReference>
<evidence type="ECO:0000313" key="3">
    <source>
        <dbReference type="Proteomes" id="UP000189796"/>
    </source>
</evidence>
<gene>
    <name evidence="2" type="ORF">SAMN05443248_4956</name>
</gene>
<dbReference type="InterPro" id="IPR013424">
    <property type="entry name" value="Ice-binding_C"/>
</dbReference>
<dbReference type="NCBIfam" id="TIGR02595">
    <property type="entry name" value="PEP_CTERM"/>
    <property type="match status" value="1"/>
</dbReference>
<organism evidence="2 3">
    <name type="scientific">Bradyrhizobium erythrophlei</name>
    <dbReference type="NCBI Taxonomy" id="1437360"/>
    <lineage>
        <taxon>Bacteria</taxon>
        <taxon>Pseudomonadati</taxon>
        <taxon>Pseudomonadota</taxon>
        <taxon>Alphaproteobacteria</taxon>
        <taxon>Hyphomicrobiales</taxon>
        <taxon>Nitrobacteraceae</taxon>
        <taxon>Bradyrhizobium</taxon>
    </lineage>
</organism>
<dbReference type="AlphaFoldDB" id="A0A1M5TCU0"/>
<reference evidence="2 3" key="1">
    <citation type="submission" date="2016-11" db="EMBL/GenBank/DDBJ databases">
        <authorList>
            <person name="Jaros S."/>
            <person name="Januszkiewicz K."/>
            <person name="Wedrychowicz H."/>
        </authorList>
    </citation>
    <scope>NUCLEOTIDE SEQUENCE [LARGE SCALE GENOMIC DNA]</scope>
    <source>
        <strain evidence="2 3">GAS138</strain>
    </source>
</reference>
<protein>
    <submittedName>
        <fullName evidence="2">PEP-CTERM protein-sorting domain-containing protein</fullName>
    </submittedName>
</protein>
<dbReference type="Proteomes" id="UP000189796">
    <property type="component" value="Chromosome I"/>
</dbReference>
<sequence>MIPAFTAGITLDVQSGQAISGTGSINFGGSIFDLTLITPSTIGNETSPGPVGFRDNHGTDLGGADTIVPIDGACCGLLFAITNNPVWGQDALFNVWSNGGNSFGFLFSGTLPDVFDVYLNKGAGTGTVSASATGPVSDVPEPSTWAMMLLGFIGVGFMAYRRKAMPALVAV</sequence>
<name>A0A1M5TCU0_9BRAD</name>
<dbReference type="EMBL" id="LT670817">
    <property type="protein sequence ID" value="SHH48506.1"/>
    <property type="molecule type" value="Genomic_DNA"/>
</dbReference>